<feature type="domain" description="RsdA/BaiN/AoA(So)-like insert" evidence="5">
    <location>
        <begin position="188"/>
        <end position="351"/>
    </location>
</feature>
<protein>
    <submittedName>
        <fullName evidence="6">Predicted flavoprotein</fullName>
    </submittedName>
</protein>
<name>Q7VDK0_PROMA</name>
<feature type="domain" description="RsdA/BaiN/AoA(So)-like Rossmann fold-like" evidence="4">
    <location>
        <begin position="6"/>
        <end position="404"/>
    </location>
</feature>
<evidence type="ECO:0000256" key="2">
    <source>
        <dbReference type="ARBA" id="ARBA00022630"/>
    </source>
</evidence>
<comment type="cofactor">
    <cofactor evidence="1">
        <name>FAD</name>
        <dbReference type="ChEBI" id="CHEBI:57692"/>
    </cofactor>
</comment>
<dbReference type="PRINTS" id="PR00411">
    <property type="entry name" value="PNDRDTASEI"/>
</dbReference>
<evidence type="ECO:0000313" key="6">
    <source>
        <dbReference type="EMBL" id="AAP99422.1"/>
    </source>
</evidence>
<evidence type="ECO:0000259" key="4">
    <source>
        <dbReference type="Pfam" id="PF03486"/>
    </source>
</evidence>
<dbReference type="SUPFAM" id="SSF160996">
    <property type="entry name" value="HI0933 insert domain-like"/>
    <property type="match status" value="1"/>
</dbReference>
<organism evidence="6 7">
    <name type="scientific">Prochlorococcus marinus (strain SARG / CCMP1375 / SS120)</name>
    <dbReference type="NCBI Taxonomy" id="167539"/>
    <lineage>
        <taxon>Bacteria</taxon>
        <taxon>Bacillati</taxon>
        <taxon>Cyanobacteriota</taxon>
        <taxon>Cyanophyceae</taxon>
        <taxon>Synechococcales</taxon>
        <taxon>Prochlorococcaceae</taxon>
        <taxon>Prochlorococcus</taxon>
    </lineage>
</organism>
<evidence type="ECO:0000313" key="7">
    <source>
        <dbReference type="Proteomes" id="UP000001420"/>
    </source>
</evidence>
<dbReference type="Gene3D" id="3.50.50.60">
    <property type="entry name" value="FAD/NAD(P)-binding domain"/>
    <property type="match status" value="1"/>
</dbReference>
<evidence type="ECO:0000259" key="5">
    <source>
        <dbReference type="Pfam" id="PF22780"/>
    </source>
</evidence>
<dbReference type="Gene3D" id="1.10.8.260">
    <property type="entry name" value="HI0933 insert domain-like"/>
    <property type="match status" value="1"/>
</dbReference>
<keyword evidence="3" id="KW-0274">FAD</keyword>
<accession>Q7VDK0</accession>
<sequence>MQESIDLAVIGGGASGFMGAITAAEEGVPSVLLLESTQKTLEKVRISGGGRCNVTNACLNPKELVENYPRGKKPLLGAFSRFATGDAIAWFEEKGLSLKIENDGRIFPNSNSSIEVIKCLHNAAEKAGVHYATQMGVQGVECLGDQGFKIKCRNQRIIYSKKILIATGNSPTGKKIASQLGHIIIDAVPSLFTFKLDAPWLTKCTGISVDNVNLKLIAGGIDFQQYGRVLITHWGLSGPAVLKLSAFAARHMRQDNYRCKLLINWSGNDINSIDLALRNYRKDYARNTLRASCPFKNIPKRLWLSILEKLNIKNDTKWANLCRSDEVYIRELIAKDFHKLKGKGPFGEEFVTAGGVDLKEIFIHSMESRRCKDVYFAGEVLNVDGITGGFNFQHCWSSGWIAGRAIAKDLLNK</sequence>
<keyword evidence="7" id="KW-1185">Reference proteome</keyword>
<dbReference type="Proteomes" id="UP000001420">
    <property type="component" value="Chromosome"/>
</dbReference>
<dbReference type="SUPFAM" id="SSF51905">
    <property type="entry name" value="FAD/NAD(P)-binding domain"/>
    <property type="match status" value="1"/>
</dbReference>
<dbReference type="PANTHER" id="PTHR42887">
    <property type="entry name" value="OS12G0638800 PROTEIN"/>
    <property type="match status" value="1"/>
</dbReference>
<dbReference type="AlphaFoldDB" id="Q7VDK0"/>
<dbReference type="EnsemblBacteria" id="AAP99422">
    <property type="protein sequence ID" value="AAP99422"/>
    <property type="gene ID" value="Pro_0376"/>
</dbReference>
<gene>
    <name evidence="6" type="ordered locus">Pro_0376</name>
</gene>
<dbReference type="PATRIC" id="fig|167539.5.peg.384"/>
<dbReference type="NCBIfam" id="TIGR00275">
    <property type="entry name" value="aminoacetone oxidase family FAD-binding enzyme"/>
    <property type="match status" value="1"/>
</dbReference>
<dbReference type="RefSeq" id="WP_011124531.1">
    <property type="nucleotide sequence ID" value="NC_005042.1"/>
</dbReference>
<keyword evidence="2" id="KW-0285">Flavoprotein</keyword>
<dbReference type="STRING" id="167539.Pro_0376"/>
<dbReference type="PANTHER" id="PTHR42887:SF2">
    <property type="entry name" value="OS12G0638800 PROTEIN"/>
    <property type="match status" value="1"/>
</dbReference>
<dbReference type="OrthoDB" id="9773233at2"/>
<proteinExistence type="predicted"/>
<dbReference type="HOGENOM" id="CLU_025174_0_1_3"/>
<dbReference type="PRINTS" id="PR00368">
    <property type="entry name" value="FADPNR"/>
</dbReference>
<dbReference type="Pfam" id="PF22780">
    <property type="entry name" value="HI0933_like_1st"/>
    <property type="match status" value="1"/>
</dbReference>
<evidence type="ECO:0000256" key="1">
    <source>
        <dbReference type="ARBA" id="ARBA00001974"/>
    </source>
</evidence>
<dbReference type="InterPro" id="IPR004792">
    <property type="entry name" value="BaiN-like"/>
</dbReference>
<dbReference type="Pfam" id="PF03486">
    <property type="entry name" value="HI0933_like"/>
    <property type="match status" value="1"/>
</dbReference>
<dbReference type="InterPro" id="IPR023166">
    <property type="entry name" value="BaiN-like_dom_sf"/>
</dbReference>
<dbReference type="eggNOG" id="COG2081">
    <property type="taxonomic scope" value="Bacteria"/>
</dbReference>
<dbReference type="InterPro" id="IPR036188">
    <property type="entry name" value="FAD/NAD-bd_sf"/>
</dbReference>
<dbReference type="InterPro" id="IPR055178">
    <property type="entry name" value="RsdA/BaiN/AoA(So)-like_dom"/>
</dbReference>
<evidence type="ECO:0000256" key="3">
    <source>
        <dbReference type="ARBA" id="ARBA00022827"/>
    </source>
</evidence>
<dbReference type="KEGG" id="pma:Pro_0376"/>
<dbReference type="EMBL" id="AE017126">
    <property type="protein sequence ID" value="AAP99422.1"/>
    <property type="molecule type" value="Genomic_DNA"/>
</dbReference>
<dbReference type="InterPro" id="IPR057661">
    <property type="entry name" value="RsdA/BaiN/AoA(So)_Rossmann"/>
</dbReference>
<reference evidence="6 7" key="1">
    <citation type="journal article" date="2003" name="Proc. Natl. Acad. Sci. U.S.A.">
        <title>Genome sequence of the cyanobacterium Prochlorococcus marinus SS120, a nearly minimal oxyphototrophic genome.</title>
        <authorList>
            <person name="Dufresne A."/>
            <person name="Salanoubat M."/>
            <person name="Partensky F."/>
            <person name="Artiguenave F."/>
            <person name="Axmann I.M."/>
            <person name="Barbe V."/>
            <person name="Duprat S."/>
            <person name="Galperin M.Y."/>
            <person name="Koonin E.V."/>
            <person name="Le Gall F."/>
            <person name="Makarova K.S."/>
            <person name="Ostrowski M."/>
            <person name="Oztas S."/>
            <person name="Robert C."/>
            <person name="Rogozin I.B."/>
            <person name="Scanlan D.J."/>
            <person name="Tandeau de Marsac N."/>
            <person name="Weissenbach J."/>
            <person name="Wincker P."/>
            <person name="Wolf Y.I."/>
            <person name="Hess W.R."/>
        </authorList>
    </citation>
    <scope>NUCLEOTIDE SEQUENCE [LARGE SCALE GENOMIC DNA]</scope>
    <source>
        <strain evidence="7">SARG / CCMP1375 / SS120</strain>
    </source>
</reference>
<dbReference type="Gene3D" id="2.40.30.10">
    <property type="entry name" value="Translation factors"/>
    <property type="match status" value="1"/>
</dbReference>